<dbReference type="GO" id="GO:0005829">
    <property type="term" value="C:cytosol"/>
    <property type="evidence" value="ECO:0007669"/>
    <property type="project" value="TreeGrafter"/>
</dbReference>
<dbReference type="InterPro" id="IPR023210">
    <property type="entry name" value="NADP_OxRdtase_dom"/>
</dbReference>
<evidence type="ECO:0000256" key="1">
    <source>
        <dbReference type="ARBA" id="ARBA00023002"/>
    </source>
</evidence>
<name>A0A1D7Y2W0_9ACTN</name>
<dbReference type="KEGG" id="spun:BFF78_01400"/>
<dbReference type="PANTHER" id="PTHR43364">
    <property type="entry name" value="NADH-SPECIFIC METHYLGLYOXAL REDUCTASE-RELATED"/>
    <property type="match status" value="1"/>
</dbReference>
<dbReference type="GO" id="GO:0016491">
    <property type="term" value="F:oxidoreductase activity"/>
    <property type="evidence" value="ECO:0007669"/>
    <property type="project" value="UniProtKB-KW"/>
</dbReference>
<keyword evidence="4" id="KW-1185">Reference proteome</keyword>
<evidence type="ECO:0000313" key="4">
    <source>
        <dbReference type="Proteomes" id="UP000094960"/>
    </source>
</evidence>
<accession>A0A1D7Y2W0</accession>
<sequence>MPRRSWSAARSGNTRREDVVLATKVGLPMRDGPGGFGLSRADVDRPILDSVQSFARARCLPMAQVALGWVLGTPVVTAPVVGATRPGHLDDAAAALNVRLTADELAVLERPYTPRLPAGF</sequence>
<dbReference type="InterPro" id="IPR050523">
    <property type="entry name" value="AKR_Detox_Biosynth"/>
</dbReference>
<dbReference type="Gene3D" id="3.20.20.100">
    <property type="entry name" value="NADP-dependent oxidoreductase domain"/>
    <property type="match status" value="1"/>
</dbReference>
<dbReference type="PANTHER" id="PTHR43364:SF4">
    <property type="entry name" value="NAD(P)-LINKED OXIDOREDUCTASE SUPERFAMILY PROTEIN"/>
    <property type="match status" value="1"/>
</dbReference>
<dbReference type="RefSeq" id="WP_069776567.1">
    <property type="nucleotide sequence ID" value="NZ_CP017248.1"/>
</dbReference>
<keyword evidence="1" id="KW-0560">Oxidoreductase</keyword>
<dbReference type="EMBL" id="CP017248">
    <property type="protein sequence ID" value="AOR29913.1"/>
    <property type="molecule type" value="Genomic_DNA"/>
</dbReference>
<gene>
    <name evidence="3" type="ORF">BFF78_01400</name>
</gene>
<organism evidence="3 4">
    <name type="scientific">Streptomyces fodineus</name>
    <dbReference type="NCBI Taxonomy" id="1904616"/>
    <lineage>
        <taxon>Bacteria</taxon>
        <taxon>Bacillati</taxon>
        <taxon>Actinomycetota</taxon>
        <taxon>Actinomycetes</taxon>
        <taxon>Kitasatosporales</taxon>
        <taxon>Streptomycetaceae</taxon>
        <taxon>Streptomyces</taxon>
    </lineage>
</organism>
<feature type="domain" description="NADP-dependent oxidoreductase" evidence="2">
    <location>
        <begin position="49"/>
        <end position="109"/>
    </location>
</feature>
<proteinExistence type="predicted"/>
<evidence type="ECO:0000313" key="3">
    <source>
        <dbReference type="EMBL" id="AOR29913.1"/>
    </source>
</evidence>
<reference evidence="4" key="1">
    <citation type="submission" date="2016-09" db="EMBL/GenBank/DDBJ databases">
        <title>Streptomyces puniciscabiei strain:TW1S1 Genome sequencing and assembly.</title>
        <authorList>
            <person name="Kim M.-K."/>
            <person name="Kim S.B."/>
        </authorList>
    </citation>
    <scope>NUCLEOTIDE SEQUENCE [LARGE SCALE GENOMIC DNA]</scope>
    <source>
        <strain evidence="4">TW1S1</strain>
    </source>
</reference>
<evidence type="ECO:0000259" key="2">
    <source>
        <dbReference type="Pfam" id="PF00248"/>
    </source>
</evidence>
<dbReference type="AlphaFoldDB" id="A0A1D7Y2W0"/>
<dbReference type="Proteomes" id="UP000094960">
    <property type="component" value="Chromosome"/>
</dbReference>
<dbReference type="SUPFAM" id="SSF51430">
    <property type="entry name" value="NAD(P)-linked oxidoreductase"/>
    <property type="match status" value="1"/>
</dbReference>
<protein>
    <recommendedName>
        <fullName evidence="2">NADP-dependent oxidoreductase domain-containing protein</fullName>
    </recommendedName>
</protein>
<dbReference type="Pfam" id="PF00248">
    <property type="entry name" value="Aldo_ket_red"/>
    <property type="match status" value="1"/>
</dbReference>
<dbReference type="InterPro" id="IPR036812">
    <property type="entry name" value="NAD(P)_OxRdtase_dom_sf"/>
</dbReference>